<feature type="domain" description="GOST seven transmembrane" evidence="7">
    <location>
        <begin position="1"/>
        <end position="92"/>
    </location>
</feature>
<dbReference type="PANTHER" id="PTHR21229">
    <property type="entry name" value="LUNG SEVEN TRANSMEMBRANE RECEPTOR"/>
    <property type="match status" value="1"/>
</dbReference>
<comment type="subcellular location">
    <subcellularLocation>
        <location evidence="1">Membrane</location>
        <topology evidence="1">Multi-pass membrane protein</topology>
    </subcellularLocation>
</comment>
<feature type="transmembrane region" description="Helical" evidence="6">
    <location>
        <begin position="9"/>
        <end position="27"/>
    </location>
</feature>
<evidence type="ECO:0000256" key="5">
    <source>
        <dbReference type="ARBA" id="ARBA00023136"/>
    </source>
</evidence>
<organism evidence="8 9">
    <name type="scientific">Trapa natans</name>
    <name type="common">Water chestnut</name>
    <dbReference type="NCBI Taxonomy" id="22666"/>
    <lineage>
        <taxon>Eukaryota</taxon>
        <taxon>Viridiplantae</taxon>
        <taxon>Streptophyta</taxon>
        <taxon>Embryophyta</taxon>
        <taxon>Tracheophyta</taxon>
        <taxon>Spermatophyta</taxon>
        <taxon>Magnoliopsida</taxon>
        <taxon>eudicotyledons</taxon>
        <taxon>Gunneridae</taxon>
        <taxon>Pentapetalae</taxon>
        <taxon>rosids</taxon>
        <taxon>malvids</taxon>
        <taxon>Myrtales</taxon>
        <taxon>Lythraceae</taxon>
        <taxon>Trapa</taxon>
    </lineage>
</organism>
<dbReference type="PANTHER" id="PTHR21229:SF15">
    <property type="entry name" value="LUNG SEVEN TRANSMEMBRANE RECEPTOR FAMILY PROTEIN"/>
    <property type="match status" value="1"/>
</dbReference>
<sequence length="99" mass="11151">MGYGVVRPTLGGLTSKVIMVGLTFFLASKALELVENVGTVNDVSGKARLFLVLPVAFLDAFFILWIFTSLNSTLNKLQVKRMTVKLDIYRKLLMRWQLL</sequence>
<dbReference type="GO" id="GO:0016020">
    <property type="term" value="C:membrane"/>
    <property type="evidence" value="ECO:0007669"/>
    <property type="project" value="UniProtKB-SubCell"/>
</dbReference>
<dbReference type="Proteomes" id="UP001346149">
    <property type="component" value="Unassembled WGS sequence"/>
</dbReference>
<keyword evidence="9" id="KW-1185">Reference proteome</keyword>
<name>A0AAN7KLK3_TRANT</name>
<proteinExistence type="predicted"/>
<keyword evidence="4 6" id="KW-1133">Transmembrane helix</keyword>
<evidence type="ECO:0000313" key="8">
    <source>
        <dbReference type="EMBL" id="KAK4765262.1"/>
    </source>
</evidence>
<dbReference type="AlphaFoldDB" id="A0AAN7KLK3"/>
<evidence type="ECO:0000256" key="3">
    <source>
        <dbReference type="ARBA" id="ARBA00022729"/>
    </source>
</evidence>
<keyword evidence="3" id="KW-0732">Signal</keyword>
<evidence type="ECO:0000259" key="7">
    <source>
        <dbReference type="Pfam" id="PF06814"/>
    </source>
</evidence>
<evidence type="ECO:0000256" key="2">
    <source>
        <dbReference type="ARBA" id="ARBA00022692"/>
    </source>
</evidence>
<evidence type="ECO:0000256" key="4">
    <source>
        <dbReference type="ARBA" id="ARBA00022989"/>
    </source>
</evidence>
<evidence type="ECO:0000256" key="1">
    <source>
        <dbReference type="ARBA" id="ARBA00004141"/>
    </source>
</evidence>
<dbReference type="InterPro" id="IPR009637">
    <property type="entry name" value="GPR107/GPR108-like"/>
</dbReference>
<dbReference type="EMBL" id="JAXQNO010000023">
    <property type="protein sequence ID" value="KAK4765262.1"/>
    <property type="molecule type" value="Genomic_DNA"/>
</dbReference>
<dbReference type="InterPro" id="IPR053937">
    <property type="entry name" value="GOST_TM"/>
</dbReference>
<evidence type="ECO:0000313" key="9">
    <source>
        <dbReference type="Proteomes" id="UP001346149"/>
    </source>
</evidence>
<comment type="caution">
    <text evidence="8">The sequence shown here is derived from an EMBL/GenBank/DDBJ whole genome shotgun (WGS) entry which is preliminary data.</text>
</comment>
<evidence type="ECO:0000256" key="6">
    <source>
        <dbReference type="SAM" id="Phobius"/>
    </source>
</evidence>
<keyword evidence="5 6" id="KW-0472">Membrane</keyword>
<accession>A0AAN7KLK3</accession>
<gene>
    <name evidence="8" type="ORF">SAY86_026352</name>
</gene>
<protein>
    <recommendedName>
        <fullName evidence="7">GOST seven transmembrane domain-containing protein</fullName>
    </recommendedName>
</protein>
<keyword evidence="2 6" id="KW-0812">Transmembrane</keyword>
<feature type="transmembrane region" description="Helical" evidence="6">
    <location>
        <begin position="47"/>
        <end position="67"/>
    </location>
</feature>
<reference evidence="8 9" key="1">
    <citation type="journal article" date="2023" name="Hortic Res">
        <title>Pangenome of water caltrop reveals structural variations and asymmetric subgenome divergence after allopolyploidization.</title>
        <authorList>
            <person name="Zhang X."/>
            <person name="Chen Y."/>
            <person name="Wang L."/>
            <person name="Yuan Y."/>
            <person name="Fang M."/>
            <person name="Shi L."/>
            <person name="Lu R."/>
            <person name="Comes H.P."/>
            <person name="Ma Y."/>
            <person name="Chen Y."/>
            <person name="Huang G."/>
            <person name="Zhou Y."/>
            <person name="Zheng Z."/>
            <person name="Qiu Y."/>
        </authorList>
    </citation>
    <scope>NUCLEOTIDE SEQUENCE [LARGE SCALE GENOMIC DNA]</scope>
    <source>
        <strain evidence="8">F231</strain>
    </source>
</reference>
<dbReference type="GO" id="GO:0005794">
    <property type="term" value="C:Golgi apparatus"/>
    <property type="evidence" value="ECO:0007669"/>
    <property type="project" value="TreeGrafter"/>
</dbReference>
<dbReference type="Pfam" id="PF06814">
    <property type="entry name" value="GOST_TM"/>
    <property type="match status" value="1"/>
</dbReference>